<dbReference type="EMBL" id="FLUN01000001">
    <property type="protein sequence ID" value="SBV99989.1"/>
    <property type="molecule type" value="Genomic_DNA"/>
</dbReference>
<keyword evidence="1" id="KW-0812">Transmembrane</keyword>
<sequence>MDGFMANVGLLAVAFFIVYIYKKALEWNDYRHSGFYESEKVYKAADEFVHGALPDEVKESLVDCDMIDETDAENIMTLATHHRSDKDGGYRAFIRSVNEVLGEDVYSEKRPRHDAKR</sequence>
<keyword evidence="1" id="KW-0472">Membrane</keyword>
<feature type="transmembrane region" description="Helical" evidence="1">
    <location>
        <begin position="6"/>
        <end position="21"/>
    </location>
</feature>
<accession>A0A212JKL0</accession>
<protein>
    <submittedName>
        <fullName evidence="2">Uncharacterized protein</fullName>
    </submittedName>
</protein>
<reference evidence="2" key="1">
    <citation type="submission" date="2016-04" db="EMBL/GenBank/DDBJ databases">
        <authorList>
            <person name="Evans L.H."/>
            <person name="Alamgir A."/>
            <person name="Owens N."/>
            <person name="Weber N.D."/>
            <person name="Virtaneva K."/>
            <person name="Barbian K."/>
            <person name="Babar A."/>
            <person name="Rosenke K."/>
        </authorList>
    </citation>
    <scope>NUCLEOTIDE SEQUENCE</scope>
    <source>
        <strain evidence="2">86</strain>
    </source>
</reference>
<gene>
    <name evidence="2" type="ORF">KL86CLO1_11282</name>
</gene>
<dbReference type="AlphaFoldDB" id="A0A212JKL0"/>
<proteinExistence type="predicted"/>
<evidence type="ECO:0000313" key="2">
    <source>
        <dbReference type="EMBL" id="SBV99989.1"/>
    </source>
</evidence>
<organism evidence="2">
    <name type="scientific">uncultured Eubacteriales bacterium</name>
    <dbReference type="NCBI Taxonomy" id="172733"/>
    <lineage>
        <taxon>Bacteria</taxon>
        <taxon>Bacillati</taxon>
        <taxon>Bacillota</taxon>
        <taxon>Clostridia</taxon>
        <taxon>Eubacteriales</taxon>
        <taxon>environmental samples</taxon>
    </lineage>
</organism>
<evidence type="ECO:0000256" key="1">
    <source>
        <dbReference type="SAM" id="Phobius"/>
    </source>
</evidence>
<name>A0A212JKL0_9FIRM</name>
<keyword evidence="1" id="KW-1133">Transmembrane helix</keyword>